<name>A0A427NX07_9BURK</name>
<accession>A0A427NX07</accession>
<evidence type="ECO:0000313" key="2">
    <source>
        <dbReference type="Proteomes" id="UP000272140"/>
    </source>
</evidence>
<dbReference type="Proteomes" id="UP000272140">
    <property type="component" value="Unassembled WGS sequence"/>
</dbReference>
<organism evidence="1 2">
    <name type="scientific">Burkholderia cenocepacia</name>
    <dbReference type="NCBI Taxonomy" id="95486"/>
    <lineage>
        <taxon>Bacteria</taxon>
        <taxon>Pseudomonadati</taxon>
        <taxon>Pseudomonadota</taxon>
        <taxon>Betaproteobacteria</taxon>
        <taxon>Burkholderiales</taxon>
        <taxon>Burkholderiaceae</taxon>
        <taxon>Burkholderia</taxon>
        <taxon>Burkholderia cepacia complex</taxon>
    </lineage>
</organism>
<comment type="caution">
    <text evidence="1">The sequence shown here is derived from an EMBL/GenBank/DDBJ whole genome shotgun (WGS) entry which is preliminary data.</text>
</comment>
<evidence type="ECO:0000313" key="1">
    <source>
        <dbReference type="EMBL" id="RSC12038.1"/>
    </source>
</evidence>
<gene>
    <name evidence="1" type="ORF">EGT41_00890</name>
</gene>
<dbReference type="EMBL" id="RKIO01000002">
    <property type="protein sequence ID" value="RSC12038.1"/>
    <property type="molecule type" value="Genomic_DNA"/>
</dbReference>
<sequence>MMVLQKDKILTQRSPLSEDRADHPIKRHVLRRVAFFFLVREPKKWLGLLQRLLECVCTKGSRSRVQAVTLATAQHLSGRWSPQYSVVTSSGSVCRAAWPATGKSLRYARC</sequence>
<proteinExistence type="predicted"/>
<dbReference type="AlphaFoldDB" id="A0A427NX07"/>
<reference evidence="2" key="1">
    <citation type="submission" date="2018-11" db="EMBL/GenBank/DDBJ databases">
        <title>FDA dAtabase for Regulatory Grade micrObial Sequences (FDA-ARGOS): Supporting development and validation of Infectious Disease Dx tests.</title>
        <authorList>
            <person name="Goldberg B."/>
            <person name="Campos J."/>
            <person name="Tallon L."/>
            <person name="Sadzewicz L."/>
            <person name="Zhao X."/>
            <person name="Vavikolanu K."/>
            <person name="Mehta A."/>
            <person name="Aluvathingal J."/>
            <person name="Nadendla S."/>
            <person name="Geyer C."/>
            <person name="Nandy P."/>
            <person name="Yan Y."/>
            <person name="Sichtig H."/>
        </authorList>
    </citation>
    <scope>NUCLEOTIDE SEQUENCE [LARGE SCALE GENOMIC DNA]</scope>
    <source>
        <strain evidence="2">FDAARGOS_544</strain>
    </source>
</reference>
<protein>
    <submittedName>
        <fullName evidence="1">Uncharacterized protein</fullName>
    </submittedName>
</protein>